<evidence type="ECO:0000256" key="5">
    <source>
        <dbReference type="ARBA" id="ARBA00023136"/>
    </source>
</evidence>
<reference evidence="8 9" key="1">
    <citation type="submission" date="2020-08" db="EMBL/GenBank/DDBJ databases">
        <title>Sequencing the genomes of 1000 actinobacteria strains.</title>
        <authorList>
            <person name="Klenk H.-P."/>
        </authorList>
    </citation>
    <scope>NUCLEOTIDE SEQUENCE [LARGE SCALE GENOMIC DNA]</scope>
    <source>
        <strain evidence="8 9">DSM 45518</strain>
    </source>
</reference>
<feature type="transmembrane region" description="Helical" evidence="6">
    <location>
        <begin position="240"/>
        <end position="264"/>
    </location>
</feature>
<dbReference type="CDD" id="cd06173">
    <property type="entry name" value="MFS_MefA_like"/>
    <property type="match status" value="1"/>
</dbReference>
<feature type="transmembrane region" description="Helical" evidence="6">
    <location>
        <begin position="104"/>
        <end position="122"/>
    </location>
</feature>
<protein>
    <submittedName>
        <fullName evidence="8">MFS family permease</fullName>
    </submittedName>
</protein>
<comment type="subcellular location">
    <subcellularLocation>
        <location evidence="1">Cell membrane</location>
        <topology evidence="1">Multi-pass membrane protein</topology>
    </subcellularLocation>
</comment>
<feature type="transmembrane region" description="Helical" evidence="6">
    <location>
        <begin position="143"/>
        <end position="165"/>
    </location>
</feature>
<feature type="transmembrane region" description="Helical" evidence="6">
    <location>
        <begin position="394"/>
        <end position="412"/>
    </location>
</feature>
<keyword evidence="2" id="KW-1003">Cell membrane</keyword>
<feature type="transmembrane region" description="Helical" evidence="6">
    <location>
        <begin position="77"/>
        <end position="98"/>
    </location>
</feature>
<keyword evidence="9" id="KW-1185">Reference proteome</keyword>
<comment type="caution">
    <text evidence="8">The sequence shown here is derived from an EMBL/GenBank/DDBJ whole genome shotgun (WGS) entry which is preliminary data.</text>
</comment>
<accession>A0A7W7G4T9</accession>
<evidence type="ECO:0000256" key="4">
    <source>
        <dbReference type="ARBA" id="ARBA00022989"/>
    </source>
</evidence>
<feature type="domain" description="Major facilitator superfamily (MFS) profile" evidence="7">
    <location>
        <begin position="12"/>
        <end position="417"/>
    </location>
</feature>
<dbReference type="InterPro" id="IPR020846">
    <property type="entry name" value="MFS_dom"/>
</dbReference>
<dbReference type="PANTHER" id="PTHR23513:SF11">
    <property type="entry name" value="STAPHYLOFERRIN A TRANSPORTER"/>
    <property type="match status" value="1"/>
</dbReference>
<keyword evidence="3 6" id="KW-0812">Transmembrane</keyword>
<evidence type="ECO:0000259" key="7">
    <source>
        <dbReference type="PROSITE" id="PS50850"/>
    </source>
</evidence>
<dbReference type="GO" id="GO:0022857">
    <property type="term" value="F:transmembrane transporter activity"/>
    <property type="evidence" value="ECO:0007669"/>
    <property type="project" value="InterPro"/>
</dbReference>
<gene>
    <name evidence="8" type="ORF">BKA14_006112</name>
</gene>
<dbReference type="PROSITE" id="PS50850">
    <property type="entry name" value="MFS"/>
    <property type="match status" value="1"/>
</dbReference>
<feature type="transmembrane region" description="Helical" evidence="6">
    <location>
        <begin position="276"/>
        <end position="296"/>
    </location>
</feature>
<feature type="transmembrane region" description="Helical" evidence="6">
    <location>
        <begin position="369"/>
        <end position="388"/>
    </location>
</feature>
<evidence type="ECO:0000313" key="9">
    <source>
        <dbReference type="Proteomes" id="UP000542742"/>
    </source>
</evidence>
<dbReference type="Proteomes" id="UP000542742">
    <property type="component" value="Unassembled WGS sequence"/>
</dbReference>
<keyword evidence="5 6" id="KW-0472">Membrane</keyword>
<dbReference type="PANTHER" id="PTHR23513">
    <property type="entry name" value="INTEGRAL MEMBRANE EFFLUX PROTEIN-RELATED"/>
    <property type="match status" value="1"/>
</dbReference>
<evidence type="ECO:0000256" key="6">
    <source>
        <dbReference type="SAM" id="Phobius"/>
    </source>
</evidence>
<evidence type="ECO:0000256" key="1">
    <source>
        <dbReference type="ARBA" id="ARBA00004651"/>
    </source>
</evidence>
<dbReference type="EMBL" id="JACHMF010000001">
    <property type="protein sequence ID" value="MBB4695964.1"/>
    <property type="molecule type" value="Genomic_DNA"/>
</dbReference>
<dbReference type="InterPro" id="IPR011701">
    <property type="entry name" value="MFS"/>
</dbReference>
<keyword evidence="4 6" id="KW-1133">Transmembrane helix</keyword>
<dbReference type="Pfam" id="PF07690">
    <property type="entry name" value="MFS_1"/>
    <property type="match status" value="1"/>
</dbReference>
<organism evidence="8 9">
    <name type="scientific">Paractinoplanes abujensis</name>
    <dbReference type="NCBI Taxonomy" id="882441"/>
    <lineage>
        <taxon>Bacteria</taxon>
        <taxon>Bacillati</taxon>
        <taxon>Actinomycetota</taxon>
        <taxon>Actinomycetes</taxon>
        <taxon>Micromonosporales</taxon>
        <taxon>Micromonosporaceae</taxon>
        <taxon>Paractinoplanes</taxon>
    </lineage>
</organism>
<evidence type="ECO:0000313" key="8">
    <source>
        <dbReference type="EMBL" id="MBB4695964.1"/>
    </source>
</evidence>
<dbReference type="SUPFAM" id="SSF103473">
    <property type="entry name" value="MFS general substrate transporter"/>
    <property type="match status" value="1"/>
</dbReference>
<proteinExistence type="predicted"/>
<dbReference type="AlphaFoldDB" id="A0A7W7G4T9"/>
<feature type="transmembrane region" description="Helical" evidence="6">
    <location>
        <begin position="48"/>
        <end position="70"/>
    </location>
</feature>
<dbReference type="RefSeq" id="WP_184954249.1">
    <property type="nucleotide sequence ID" value="NZ_BOMC01000057.1"/>
</dbReference>
<sequence length="436" mass="45148">MSDNFAPLRHVAFRFLIAGRTINALGNSFAPIALAFAVLDLTGSATDLGLVVGARTVVNVVFLLFGGVLADRMPKHLLMVGASAAAAVTQAAVAALVLTGTATVPILMALGAINGMVGALALPASSSILPLTVPAEIRQQANAFNRLSLNAAAILGAPLAGIVVAATNPGWGIAFDAATFGLSALLFLPLRRVTGRSRPSEPAEGVIGDEKTPGAAAVEPSRPNIFADLRTGWSEFRARTWLWAVVAAFAVINAAWAGSLFVLGPVVADDTIGRRAWGLVLAAQTGGMILGALIAMRLRLRRFLLFGAVSTFGMAIPVFLLGAYPHIWALMAGALVSGLMLEQFGVAWETTMQEHIPADKLARVYSYDMVGSFVALPIGEMAIGPISHVAGVRATLIGAAVLITLAVAGMLISRGVRTLPHKLPEPSSGTVKESVA</sequence>
<feature type="transmembrane region" description="Helical" evidence="6">
    <location>
        <begin position="303"/>
        <end position="321"/>
    </location>
</feature>
<dbReference type="InterPro" id="IPR036259">
    <property type="entry name" value="MFS_trans_sf"/>
</dbReference>
<dbReference type="GO" id="GO:0005886">
    <property type="term" value="C:plasma membrane"/>
    <property type="evidence" value="ECO:0007669"/>
    <property type="project" value="UniProtKB-SubCell"/>
</dbReference>
<dbReference type="Gene3D" id="1.20.1250.20">
    <property type="entry name" value="MFS general substrate transporter like domains"/>
    <property type="match status" value="1"/>
</dbReference>
<feature type="transmembrane region" description="Helical" evidence="6">
    <location>
        <begin position="171"/>
        <end position="190"/>
    </location>
</feature>
<feature type="transmembrane region" description="Helical" evidence="6">
    <location>
        <begin position="327"/>
        <end position="348"/>
    </location>
</feature>
<name>A0A7W7G4T9_9ACTN</name>
<evidence type="ECO:0000256" key="2">
    <source>
        <dbReference type="ARBA" id="ARBA00022475"/>
    </source>
</evidence>
<feature type="transmembrane region" description="Helical" evidence="6">
    <location>
        <begin position="12"/>
        <end position="36"/>
    </location>
</feature>
<evidence type="ECO:0000256" key="3">
    <source>
        <dbReference type="ARBA" id="ARBA00022692"/>
    </source>
</evidence>